<reference evidence="1 2" key="1">
    <citation type="submission" date="2016-05" db="EMBL/GenBank/DDBJ databases">
        <authorList>
            <person name="Ramsay J.P."/>
        </authorList>
    </citation>
    <scope>NUCLEOTIDE SEQUENCE [LARGE SCALE GENOMIC DNA]</scope>
    <source>
        <strain evidence="1 2">NZP2042</strain>
    </source>
</reference>
<sequence length="329" mass="36149">MNKFDEMLRRDDLWFQVAITVAVLVFFSVGIGTLIALFAGSTASISDRIDIVYKLGLIGAGLITFCTVVWRGLLATQQVDAQRKQIEKLSSQIAMTEESNLAALLQKGAELISDDSKPGYVSAGIATLRAVLTSPNPKFAVEAMDLIADFIQANYRHSQAGVGYESASAALLAGERLGRISDRTLVFEAPADESGDMTYWVPVHGVAGVAYFGGDIIGYDFRVAAPVKARFHHVRIYGDDVVVTPRHAGCTFERCRIVAIQDDNAFERNTFKDCDFSNAKLNVSRVAITDLRLQGNYFSPDKPPYSPHDIDWLLMLETAPRSDVDEIPF</sequence>
<comment type="caution">
    <text evidence="1">The sequence shown here is derived from an EMBL/GenBank/DDBJ whole genome shotgun (WGS) entry which is preliminary data.</text>
</comment>
<organism evidence="1 2">
    <name type="scientific">Rhizobium loti</name>
    <name type="common">Mesorhizobium loti</name>
    <dbReference type="NCBI Taxonomy" id="381"/>
    <lineage>
        <taxon>Bacteria</taxon>
        <taxon>Pseudomonadati</taxon>
        <taxon>Pseudomonadota</taxon>
        <taxon>Alphaproteobacteria</taxon>
        <taxon>Hyphomicrobiales</taxon>
        <taxon>Phyllobacteriaceae</taxon>
        <taxon>Mesorhizobium</taxon>
    </lineage>
</organism>
<evidence type="ECO:0000313" key="2">
    <source>
        <dbReference type="Proteomes" id="UP000093737"/>
    </source>
</evidence>
<dbReference type="AlphaFoldDB" id="A0A6M7U7L6"/>
<evidence type="ECO:0000313" key="1">
    <source>
        <dbReference type="EMBL" id="OBQ72374.1"/>
    </source>
</evidence>
<accession>A0A6M7U7L6</accession>
<protein>
    <submittedName>
        <fullName evidence="1">Uncharacterized protein</fullName>
    </submittedName>
</protein>
<dbReference type="Proteomes" id="UP000093737">
    <property type="component" value="Unassembled WGS sequence"/>
</dbReference>
<dbReference type="RefSeq" id="WP_065005022.1">
    <property type="nucleotide sequence ID" value="NZ_CP033334.1"/>
</dbReference>
<name>A0A6M7U7L6_RHILI</name>
<gene>
    <name evidence="1" type="ORF">A8145_06065</name>
</gene>
<proteinExistence type="predicted"/>
<dbReference type="EMBL" id="LYTK01000001">
    <property type="protein sequence ID" value="OBQ72374.1"/>
    <property type="molecule type" value="Genomic_DNA"/>
</dbReference>